<dbReference type="InterPro" id="IPR035994">
    <property type="entry name" value="Nucleoside_phosphorylase_sf"/>
</dbReference>
<name>A0AAN7H9J7_9PEZI</name>
<dbReference type="PANTHER" id="PTHR46082:SF11">
    <property type="entry name" value="AAA+ ATPASE DOMAIN-CONTAINING PROTEIN-RELATED"/>
    <property type="match status" value="1"/>
</dbReference>
<organism evidence="1 2">
    <name type="scientific">Achaetomium macrosporum</name>
    <dbReference type="NCBI Taxonomy" id="79813"/>
    <lineage>
        <taxon>Eukaryota</taxon>
        <taxon>Fungi</taxon>
        <taxon>Dikarya</taxon>
        <taxon>Ascomycota</taxon>
        <taxon>Pezizomycotina</taxon>
        <taxon>Sordariomycetes</taxon>
        <taxon>Sordariomycetidae</taxon>
        <taxon>Sordariales</taxon>
        <taxon>Chaetomiaceae</taxon>
        <taxon>Achaetomium</taxon>
    </lineage>
</organism>
<dbReference type="InterPro" id="IPR053137">
    <property type="entry name" value="NLR-like"/>
</dbReference>
<sequence length="68" mass="7941">EKDDDPATYYRLIASRNQLMKETRMRDQLAEYKGVLCFEIEAAGLMNHFLCLVIHGIYDYSGSHKNKE</sequence>
<dbReference type="Gene3D" id="3.40.50.1580">
    <property type="entry name" value="Nucleoside phosphorylase domain"/>
    <property type="match status" value="1"/>
</dbReference>
<keyword evidence="2" id="KW-1185">Reference proteome</keyword>
<reference evidence="1" key="2">
    <citation type="submission" date="2023-05" db="EMBL/GenBank/DDBJ databases">
        <authorList>
            <consortium name="Lawrence Berkeley National Laboratory"/>
            <person name="Steindorff A."/>
            <person name="Hensen N."/>
            <person name="Bonometti L."/>
            <person name="Westerberg I."/>
            <person name="Brannstrom I.O."/>
            <person name="Guillou S."/>
            <person name="Cros-Aarteil S."/>
            <person name="Calhoun S."/>
            <person name="Haridas S."/>
            <person name="Kuo A."/>
            <person name="Mondo S."/>
            <person name="Pangilinan J."/>
            <person name="Riley R."/>
            <person name="Labutti K."/>
            <person name="Andreopoulos B."/>
            <person name="Lipzen A."/>
            <person name="Chen C."/>
            <person name="Yanf M."/>
            <person name="Daum C."/>
            <person name="Ng V."/>
            <person name="Clum A."/>
            <person name="Ohm R."/>
            <person name="Martin F."/>
            <person name="Silar P."/>
            <person name="Natvig D."/>
            <person name="Lalanne C."/>
            <person name="Gautier V."/>
            <person name="Ament-Velasquez S.L."/>
            <person name="Kruys A."/>
            <person name="Hutchinson M.I."/>
            <person name="Powell A.J."/>
            <person name="Barry K."/>
            <person name="Miller A.N."/>
            <person name="Grigoriev I.V."/>
            <person name="Debuchy R."/>
            <person name="Gladieux P."/>
            <person name="Thoren M.H."/>
            <person name="Johannesson H."/>
        </authorList>
    </citation>
    <scope>NUCLEOTIDE SEQUENCE</scope>
    <source>
        <strain evidence="1">CBS 532.94</strain>
    </source>
</reference>
<dbReference type="GO" id="GO:0009116">
    <property type="term" value="P:nucleoside metabolic process"/>
    <property type="evidence" value="ECO:0007669"/>
    <property type="project" value="InterPro"/>
</dbReference>
<dbReference type="EMBL" id="MU860258">
    <property type="protein sequence ID" value="KAK4235548.1"/>
    <property type="molecule type" value="Genomic_DNA"/>
</dbReference>
<dbReference type="AlphaFoldDB" id="A0AAN7H9J7"/>
<evidence type="ECO:0000313" key="1">
    <source>
        <dbReference type="EMBL" id="KAK4235548.1"/>
    </source>
</evidence>
<accession>A0AAN7H9J7</accession>
<dbReference type="Proteomes" id="UP001303760">
    <property type="component" value="Unassembled WGS sequence"/>
</dbReference>
<feature type="non-terminal residue" evidence="1">
    <location>
        <position position="1"/>
    </location>
</feature>
<reference evidence="1" key="1">
    <citation type="journal article" date="2023" name="Mol. Phylogenet. Evol.">
        <title>Genome-scale phylogeny and comparative genomics of the fungal order Sordariales.</title>
        <authorList>
            <person name="Hensen N."/>
            <person name="Bonometti L."/>
            <person name="Westerberg I."/>
            <person name="Brannstrom I.O."/>
            <person name="Guillou S."/>
            <person name="Cros-Aarteil S."/>
            <person name="Calhoun S."/>
            <person name="Haridas S."/>
            <person name="Kuo A."/>
            <person name="Mondo S."/>
            <person name="Pangilinan J."/>
            <person name="Riley R."/>
            <person name="LaButti K."/>
            <person name="Andreopoulos B."/>
            <person name="Lipzen A."/>
            <person name="Chen C."/>
            <person name="Yan M."/>
            <person name="Daum C."/>
            <person name="Ng V."/>
            <person name="Clum A."/>
            <person name="Steindorff A."/>
            <person name="Ohm R.A."/>
            <person name="Martin F."/>
            <person name="Silar P."/>
            <person name="Natvig D.O."/>
            <person name="Lalanne C."/>
            <person name="Gautier V."/>
            <person name="Ament-Velasquez S.L."/>
            <person name="Kruys A."/>
            <person name="Hutchinson M.I."/>
            <person name="Powell A.J."/>
            <person name="Barry K."/>
            <person name="Miller A.N."/>
            <person name="Grigoriev I.V."/>
            <person name="Debuchy R."/>
            <person name="Gladieux P."/>
            <person name="Hiltunen Thoren M."/>
            <person name="Johannesson H."/>
        </authorList>
    </citation>
    <scope>NUCLEOTIDE SEQUENCE</scope>
    <source>
        <strain evidence="1">CBS 532.94</strain>
    </source>
</reference>
<dbReference type="GO" id="GO:0003824">
    <property type="term" value="F:catalytic activity"/>
    <property type="evidence" value="ECO:0007669"/>
    <property type="project" value="InterPro"/>
</dbReference>
<dbReference type="SUPFAM" id="SSF53167">
    <property type="entry name" value="Purine and uridine phosphorylases"/>
    <property type="match status" value="1"/>
</dbReference>
<evidence type="ECO:0000313" key="2">
    <source>
        <dbReference type="Proteomes" id="UP001303760"/>
    </source>
</evidence>
<dbReference type="PANTHER" id="PTHR46082">
    <property type="entry name" value="ATP/GTP-BINDING PROTEIN-RELATED"/>
    <property type="match status" value="1"/>
</dbReference>
<gene>
    <name evidence="1" type="ORF">C8A03DRAFT_17730</name>
</gene>
<proteinExistence type="predicted"/>
<protein>
    <submittedName>
        <fullName evidence="1">Uncharacterized protein</fullName>
    </submittedName>
</protein>
<comment type="caution">
    <text evidence="1">The sequence shown here is derived from an EMBL/GenBank/DDBJ whole genome shotgun (WGS) entry which is preliminary data.</text>
</comment>